<proteinExistence type="predicted"/>
<feature type="signal peptide" evidence="1">
    <location>
        <begin position="1"/>
        <end position="26"/>
    </location>
</feature>
<evidence type="ECO:0000256" key="1">
    <source>
        <dbReference type="SAM" id="SignalP"/>
    </source>
</evidence>
<sequence>MQNRTMRRRTALLAAAGATLSGPARACGPVQDLMPSFWAAYDALPPGNAVDRARALIAAYLQPNIDAYRAAGIARVDVAAWLPRFDPVAGTVRSLSQRLSDLWCARLAQFQRLLPDAEPDVPATAFVSFLWFDGRARSVQGRMALFLGLDMIVLLHGEEPGPLLDHERFHLYHHQVNPSLIMEGGDPLWLGIWKEGLAVHATALLNPGTPRVTAFMGDEMLASMDAAVLRRVAAELPTQLDATGLAERSRYLGYGYRGTIPARSGYVLGLAIVERAAQGRDLAALARIPAPEIAAIVRRELAAIAQG</sequence>
<keyword evidence="3" id="KW-1185">Reference proteome</keyword>
<name>A0ABS5EHM6_9PROT</name>
<evidence type="ECO:0000313" key="3">
    <source>
        <dbReference type="Proteomes" id="UP000698752"/>
    </source>
</evidence>
<dbReference type="Proteomes" id="UP000698752">
    <property type="component" value="Unassembled WGS sequence"/>
</dbReference>
<gene>
    <name evidence="2" type="ORF">GXW78_12700</name>
</gene>
<dbReference type="EMBL" id="JAAEDI010000012">
    <property type="protein sequence ID" value="MBR0650526.1"/>
    <property type="molecule type" value="Genomic_DNA"/>
</dbReference>
<protein>
    <submittedName>
        <fullName evidence="2">DUF2268 domain-containing protein</fullName>
    </submittedName>
</protein>
<keyword evidence="1" id="KW-0732">Signal</keyword>
<accession>A0ABS5EHM6</accession>
<reference evidence="3" key="1">
    <citation type="journal article" date="2021" name="Syst. Appl. Microbiol.">
        <title>Roseomonas hellenica sp. nov., isolated from roots of wild-growing Alkanna tinctoria.</title>
        <authorList>
            <person name="Rat A."/>
            <person name="Naranjo H.D."/>
            <person name="Lebbe L."/>
            <person name="Cnockaert M."/>
            <person name="Krigas N."/>
            <person name="Grigoriadou K."/>
            <person name="Maloupa E."/>
            <person name="Willems A."/>
        </authorList>
    </citation>
    <scope>NUCLEOTIDE SEQUENCE [LARGE SCALE GENOMIC DNA]</scope>
    <source>
        <strain evidence="3">LMG 31159</strain>
    </source>
</reference>
<comment type="caution">
    <text evidence="2">The sequence shown here is derived from an EMBL/GenBank/DDBJ whole genome shotgun (WGS) entry which is preliminary data.</text>
</comment>
<evidence type="ECO:0000313" key="2">
    <source>
        <dbReference type="EMBL" id="MBR0650526.1"/>
    </source>
</evidence>
<dbReference type="RefSeq" id="WP_211869189.1">
    <property type="nucleotide sequence ID" value="NZ_JAAEDI010000012.1"/>
</dbReference>
<organism evidence="2 3">
    <name type="scientific">Neoroseomonas terrae</name>
    <dbReference type="NCBI Taxonomy" id="424799"/>
    <lineage>
        <taxon>Bacteria</taxon>
        <taxon>Pseudomonadati</taxon>
        <taxon>Pseudomonadota</taxon>
        <taxon>Alphaproteobacteria</taxon>
        <taxon>Acetobacterales</taxon>
        <taxon>Acetobacteraceae</taxon>
        <taxon>Neoroseomonas</taxon>
    </lineage>
</organism>
<feature type="chain" id="PRO_5045324103" evidence="1">
    <location>
        <begin position="27"/>
        <end position="307"/>
    </location>
</feature>